<sequence>MVGDLNQHLVVRAFDDLLTEVGLTNHVDFPTHISSSFLDPVITDLSGSLVTCRPLGSVGSSDHVAILTSTDRLTDTIDDQGEAFTYHLLSLQSKYVPCRTYSKSEEQGRRRLRAHNTQANRNAYKTTCCNMINTQKAAIRRWKNDLTREMSGQSAGKQQQQGLVTDCSIPLITTPSGEVVKRGRDKVELLSAHFSNKMSVPDPTRTPSRIPILTTTELDNLHITTEEKMALLCKSDTKKALGPDDINHHLLKRKIARDAAWKLSCARRAGKILDGRGIASLYRAQVRPVMEYTSSCPSFYIARLERIQPRAQRMV</sequence>
<dbReference type="OrthoDB" id="6367126at2759"/>
<evidence type="ECO:0008006" key="3">
    <source>
        <dbReference type="Google" id="ProtNLM"/>
    </source>
</evidence>
<name>A0A5B7H5R2_PORTR</name>
<accession>A0A5B7H5R2</accession>
<evidence type="ECO:0000313" key="1">
    <source>
        <dbReference type="EMBL" id="MPC64687.1"/>
    </source>
</evidence>
<dbReference type="Proteomes" id="UP000324222">
    <property type="component" value="Unassembled WGS sequence"/>
</dbReference>
<proteinExistence type="predicted"/>
<evidence type="ECO:0000313" key="2">
    <source>
        <dbReference type="Proteomes" id="UP000324222"/>
    </source>
</evidence>
<dbReference type="AlphaFoldDB" id="A0A5B7H5R2"/>
<reference evidence="1 2" key="1">
    <citation type="submission" date="2019-05" db="EMBL/GenBank/DDBJ databases">
        <title>Another draft genome of Portunus trituberculatus and its Hox gene families provides insights of decapod evolution.</title>
        <authorList>
            <person name="Jeong J.-H."/>
            <person name="Song I."/>
            <person name="Kim S."/>
            <person name="Choi T."/>
            <person name="Kim D."/>
            <person name="Ryu S."/>
            <person name="Kim W."/>
        </authorList>
    </citation>
    <scope>NUCLEOTIDE SEQUENCE [LARGE SCALE GENOMIC DNA]</scope>
    <source>
        <tissue evidence="1">Muscle</tissue>
    </source>
</reference>
<keyword evidence="2" id="KW-1185">Reference proteome</keyword>
<dbReference type="EMBL" id="VSRR010022432">
    <property type="protein sequence ID" value="MPC64687.1"/>
    <property type="molecule type" value="Genomic_DNA"/>
</dbReference>
<organism evidence="1 2">
    <name type="scientific">Portunus trituberculatus</name>
    <name type="common">Swimming crab</name>
    <name type="synonym">Neptunus trituberculatus</name>
    <dbReference type="NCBI Taxonomy" id="210409"/>
    <lineage>
        <taxon>Eukaryota</taxon>
        <taxon>Metazoa</taxon>
        <taxon>Ecdysozoa</taxon>
        <taxon>Arthropoda</taxon>
        <taxon>Crustacea</taxon>
        <taxon>Multicrustacea</taxon>
        <taxon>Malacostraca</taxon>
        <taxon>Eumalacostraca</taxon>
        <taxon>Eucarida</taxon>
        <taxon>Decapoda</taxon>
        <taxon>Pleocyemata</taxon>
        <taxon>Brachyura</taxon>
        <taxon>Eubrachyura</taxon>
        <taxon>Portunoidea</taxon>
        <taxon>Portunidae</taxon>
        <taxon>Portuninae</taxon>
        <taxon>Portunus</taxon>
    </lineage>
</organism>
<comment type="caution">
    <text evidence="1">The sequence shown here is derived from an EMBL/GenBank/DDBJ whole genome shotgun (WGS) entry which is preliminary data.</text>
</comment>
<gene>
    <name evidence="1" type="ORF">E2C01_058806</name>
</gene>
<protein>
    <recommendedName>
        <fullName evidence="3">Endonuclease/exonuclease/phosphatase domain-containing protein</fullName>
    </recommendedName>
</protein>